<keyword evidence="3" id="KW-0808">Transferase</keyword>
<dbReference type="PROSITE" id="PS51186">
    <property type="entry name" value="GNAT"/>
    <property type="match status" value="1"/>
</dbReference>
<dbReference type="Gene3D" id="3.40.630.30">
    <property type="match status" value="1"/>
</dbReference>
<evidence type="ECO:0000259" key="1">
    <source>
        <dbReference type="PROSITE" id="PS51186"/>
    </source>
</evidence>
<reference evidence="2 5" key="2">
    <citation type="submission" date="2021-08" db="EMBL/GenBank/DDBJ databases">
        <title>Complete genome sequence of the strain Aneurinibacillus thermoaerophilus CCM 8960.</title>
        <authorList>
            <person name="Musilova J."/>
            <person name="Kourilova X."/>
            <person name="Pernicova I."/>
            <person name="Bezdicek M."/>
            <person name="Lengerova M."/>
            <person name="Obruca S."/>
            <person name="Sedlar K."/>
        </authorList>
    </citation>
    <scope>NUCLEOTIDE SEQUENCE [LARGE SCALE GENOMIC DNA]</scope>
    <source>
        <strain evidence="2 5">CCM 8960</strain>
    </source>
</reference>
<gene>
    <name evidence="2" type="ORF">K3F53_12405</name>
    <name evidence="3" type="ORF">SAMN04489735_100113</name>
</gene>
<dbReference type="EMBL" id="CP080764">
    <property type="protein sequence ID" value="QYY41724.1"/>
    <property type="molecule type" value="Genomic_DNA"/>
</dbReference>
<dbReference type="CDD" id="cd04301">
    <property type="entry name" value="NAT_SF"/>
    <property type="match status" value="1"/>
</dbReference>
<dbReference type="InterPro" id="IPR039143">
    <property type="entry name" value="GNPNAT1-like"/>
</dbReference>
<dbReference type="SUPFAM" id="SSF55729">
    <property type="entry name" value="Acyl-CoA N-acyltransferases (Nat)"/>
    <property type="match status" value="1"/>
</dbReference>
<evidence type="ECO:0000313" key="2">
    <source>
        <dbReference type="EMBL" id="QYY41724.1"/>
    </source>
</evidence>
<keyword evidence="5" id="KW-1185">Reference proteome</keyword>
<dbReference type="OrthoDB" id="9796171at2"/>
<dbReference type="InterPro" id="IPR000182">
    <property type="entry name" value="GNAT_dom"/>
</dbReference>
<sequence>MSIYTVKCVHNETEKQQALAVRRQVFIEEQNVPEEIEWDEYDHQSADTLHVLALDENGNAVGTGRLRPYGEGIGKIERVAIVSSCRRSGLGRLLMEKLEAEAKASGYHTLKLNAQVHAKPFYERLGYKAHGETFMEAGIEHIAMIKSM</sequence>
<dbReference type="GO" id="GO:0004343">
    <property type="term" value="F:glucosamine 6-phosphate N-acetyltransferase activity"/>
    <property type="evidence" value="ECO:0007669"/>
    <property type="project" value="TreeGrafter"/>
</dbReference>
<keyword evidence="3" id="KW-0012">Acyltransferase</keyword>
<evidence type="ECO:0000313" key="5">
    <source>
        <dbReference type="Proteomes" id="UP000826616"/>
    </source>
</evidence>
<dbReference type="EMBL" id="FNDE01000001">
    <property type="protein sequence ID" value="SDG67294.1"/>
    <property type="molecule type" value="Genomic_DNA"/>
</dbReference>
<dbReference type="AlphaFoldDB" id="A0A1G7W5M9"/>
<accession>A0A1G7W5M9</accession>
<proteinExistence type="predicted"/>
<organism evidence="3 4">
    <name type="scientific">Aneurinibacillus thermoaerophilus</name>
    <dbReference type="NCBI Taxonomy" id="143495"/>
    <lineage>
        <taxon>Bacteria</taxon>
        <taxon>Bacillati</taxon>
        <taxon>Bacillota</taxon>
        <taxon>Bacilli</taxon>
        <taxon>Bacillales</taxon>
        <taxon>Paenibacillaceae</taxon>
        <taxon>Aneurinibacillus group</taxon>
        <taxon>Aneurinibacillus</taxon>
    </lineage>
</organism>
<protein>
    <submittedName>
        <fullName evidence="2">GNAT family N-acetyltransferase</fullName>
    </submittedName>
    <submittedName>
        <fullName evidence="3">Predicted N-acyltransferase, GNAT family</fullName>
    </submittedName>
</protein>
<evidence type="ECO:0000313" key="3">
    <source>
        <dbReference type="EMBL" id="SDG67294.1"/>
    </source>
</evidence>
<feature type="domain" description="N-acetyltransferase" evidence="1">
    <location>
        <begin position="1"/>
        <end position="148"/>
    </location>
</feature>
<dbReference type="Proteomes" id="UP000826616">
    <property type="component" value="Chromosome"/>
</dbReference>
<name>A0A1G7W5M9_ANETH</name>
<dbReference type="Pfam" id="PF13673">
    <property type="entry name" value="Acetyltransf_10"/>
    <property type="match status" value="1"/>
</dbReference>
<dbReference type="PANTHER" id="PTHR13355:SF11">
    <property type="entry name" value="GLUCOSAMINE 6-PHOSPHATE N-ACETYLTRANSFERASE"/>
    <property type="match status" value="1"/>
</dbReference>
<dbReference type="InterPro" id="IPR016181">
    <property type="entry name" value="Acyl_CoA_acyltransferase"/>
</dbReference>
<dbReference type="Proteomes" id="UP000198956">
    <property type="component" value="Unassembled WGS sequence"/>
</dbReference>
<reference evidence="3 4" key="1">
    <citation type="submission" date="2016-10" db="EMBL/GenBank/DDBJ databases">
        <authorList>
            <person name="de Groot N.N."/>
        </authorList>
    </citation>
    <scope>NUCLEOTIDE SEQUENCE [LARGE SCALE GENOMIC DNA]</scope>
    <source>
        <strain evidence="3 4">L 420-91</strain>
    </source>
</reference>
<evidence type="ECO:0000313" key="4">
    <source>
        <dbReference type="Proteomes" id="UP000198956"/>
    </source>
</evidence>
<dbReference type="PANTHER" id="PTHR13355">
    <property type="entry name" value="GLUCOSAMINE 6-PHOSPHATE N-ACETYLTRANSFERASE"/>
    <property type="match status" value="1"/>
</dbReference>
<dbReference type="GeneID" id="97142176"/>
<dbReference type="RefSeq" id="WP_057898266.1">
    <property type="nucleotide sequence ID" value="NZ_CP080764.1"/>
</dbReference>